<dbReference type="EMBL" id="CP051683">
    <property type="protein sequence ID" value="QJD98598.1"/>
    <property type="molecule type" value="Genomic_DNA"/>
</dbReference>
<organism evidence="1 2">
    <name type="scientific">Mucilaginibacter robiniae</name>
    <dbReference type="NCBI Taxonomy" id="2728022"/>
    <lineage>
        <taxon>Bacteria</taxon>
        <taxon>Pseudomonadati</taxon>
        <taxon>Bacteroidota</taxon>
        <taxon>Sphingobacteriia</taxon>
        <taxon>Sphingobacteriales</taxon>
        <taxon>Sphingobacteriaceae</taxon>
        <taxon>Mucilaginibacter</taxon>
    </lineage>
</organism>
<dbReference type="RefSeq" id="WP_169611334.1">
    <property type="nucleotide sequence ID" value="NZ_CP051683.1"/>
</dbReference>
<keyword evidence="1" id="KW-0614">Plasmid</keyword>
<dbReference type="Proteomes" id="UP000503278">
    <property type="component" value="Plasmid unnamed1"/>
</dbReference>
<dbReference type="KEGG" id="mrob:HH214_21830"/>
<gene>
    <name evidence="1" type="ORF">HH214_21830</name>
</gene>
<evidence type="ECO:0000313" key="1">
    <source>
        <dbReference type="EMBL" id="QJD98598.1"/>
    </source>
</evidence>
<geneLocation type="plasmid" evidence="1 2">
    <name>unnamed1</name>
</geneLocation>
<evidence type="ECO:0000313" key="2">
    <source>
        <dbReference type="Proteomes" id="UP000503278"/>
    </source>
</evidence>
<protein>
    <submittedName>
        <fullName evidence="1">Uncharacterized protein</fullName>
    </submittedName>
</protein>
<keyword evidence="2" id="KW-1185">Reference proteome</keyword>
<sequence>MKDDKTFQIEYQSGNDVQAVQVVHFSETYDFELNGKQTAIINNGDNSWSLASGDLDQLTVNLIGDAIEKFYKKQGW</sequence>
<reference evidence="1 2" key="1">
    <citation type="submission" date="2020-04" db="EMBL/GenBank/DDBJ databases">
        <title>Genome sequencing of novel species.</title>
        <authorList>
            <person name="Heo J."/>
            <person name="Kim S.-J."/>
            <person name="Kim J.-S."/>
            <person name="Hong S.-B."/>
            <person name="Kwon S.-W."/>
        </authorList>
    </citation>
    <scope>NUCLEOTIDE SEQUENCE [LARGE SCALE GENOMIC DNA]</scope>
    <source>
        <strain evidence="1 2">F39-2</strain>
        <plasmid evidence="1 2">unnamed1</plasmid>
    </source>
</reference>
<proteinExistence type="predicted"/>
<name>A0A7L5E7G2_9SPHI</name>
<accession>A0A7L5E7G2</accession>
<dbReference type="AlphaFoldDB" id="A0A7L5E7G2"/>